<dbReference type="Gene3D" id="2.40.160.20">
    <property type="match status" value="1"/>
</dbReference>
<keyword evidence="2" id="KW-0378">Hydrolase</keyword>
<dbReference type="Pfam" id="PF09411">
    <property type="entry name" value="PagL"/>
    <property type="match status" value="1"/>
</dbReference>
<dbReference type="RefSeq" id="WP_105214104.1">
    <property type="nucleotide sequence ID" value="NZ_CP027062.1"/>
</dbReference>
<dbReference type="AlphaFoldDB" id="A0A2S0HT91"/>
<dbReference type="InterPro" id="IPR018550">
    <property type="entry name" value="Lipid-A_deacylase-rel"/>
</dbReference>
<accession>A0A2S0HT91</accession>
<feature type="chain" id="PRO_5015490488" evidence="1">
    <location>
        <begin position="20"/>
        <end position="365"/>
    </location>
</feature>
<keyword evidence="3" id="KW-1185">Reference proteome</keyword>
<sequence length="365" mass="41874">MKRLIYILILFFIPNVVINAQQDTTFVESKPMVIGINFDYAYLLKHSEFLREFNDSYPKSVAIDISKHLITKRSWDFCNCFPRVGVSVAYWNWDNPDVLGSGISTVGYLEPYMRTHKRTNLFFRAGLGGVFLSDPYDEVTNPLNLSYSTKFAFFLMIGAGINYRINDYLNMRFAAKYNHISNGGNSTPNKGLNFPSLSLGLNTSLSAVTFPEPSKNHDRKPPEERKRISIVHFSGWSNATVGDKDKFYVFGFSGNYSRWIGGRSALTFGTEWIFDLSRKEQLQVAGSDDSYLQGAGLFGHEFWLGKVTFSQVIGVYYYKPFRNTDDFYQRYGLSYSFTKHLFAGMNLKAHGHVADFFDFRLGYRF</sequence>
<dbReference type="InterPro" id="IPR011250">
    <property type="entry name" value="OMP/PagP_B-barrel"/>
</dbReference>
<evidence type="ECO:0000313" key="2">
    <source>
        <dbReference type="EMBL" id="AVI49804.1"/>
    </source>
</evidence>
<name>A0A2S0HT91_9FLAO</name>
<dbReference type="KEGG" id="aue:C5O00_00940"/>
<keyword evidence="1" id="KW-0732">Signal</keyword>
<evidence type="ECO:0000256" key="1">
    <source>
        <dbReference type="SAM" id="SignalP"/>
    </source>
</evidence>
<reference evidence="2 3" key="1">
    <citation type="submission" date="2018-02" db="EMBL/GenBank/DDBJ databases">
        <title>Genomic analysis of the strain RR4-38 isolated from a seawater recirculating aquaculture system.</title>
        <authorList>
            <person name="Kim Y.-S."/>
            <person name="Jang Y.H."/>
            <person name="Kim K.-H."/>
        </authorList>
    </citation>
    <scope>NUCLEOTIDE SEQUENCE [LARGE SCALE GENOMIC DNA]</scope>
    <source>
        <strain evidence="2 3">RR4-38</strain>
    </source>
</reference>
<proteinExistence type="predicted"/>
<organism evidence="2 3">
    <name type="scientific">Pukyongia salina</name>
    <dbReference type="NCBI Taxonomy" id="2094025"/>
    <lineage>
        <taxon>Bacteria</taxon>
        <taxon>Pseudomonadati</taxon>
        <taxon>Bacteroidota</taxon>
        <taxon>Flavobacteriia</taxon>
        <taxon>Flavobacteriales</taxon>
        <taxon>Flavobacteriaceae</taxon>
        <taxon>Pukyongia</taxon>
    </lineage>
</organism>
<dbReference type="SUPFAM" id="SSF56925">
    <property type="entry name" value="OMPA-like"/>
    <property type="match status" value="1"/>
</dbReference>
<dbReference type="Proteomes" id="UP000238442">
    <property type="component" value="Chromosome"/>
</dbReference>
<dbReference type="EMBL" id="CP027062">
    <property type="protein sequence ID" value="AVI49804.1"/>
    <property type="molecule type" value="Genomic_DNA"/>
</dbReference>
<protein>
    <submittedName>
        <fullName evidence="2">Acyloxyacyl hydrolase</fullName>
    </submittedName>
</protein>
<feature type="signal peptide" evidence="1">
    <location>
        <begin position="1"/>
        <end position="19"/>
    </location>
</feature>
<dbReference type="GO" id="GO:0016787">
    <property type="term" value="F:hydrolase activity"/>
    <property type="evidence" value="ECO:0007669"/>
    <property type="project" value="UniProtKB-KW"/>
</dbReference>
<dbReference type="OrthoDB" id="627554at2"/>
<gene>
    <name evidence="2" type="ORF">C5O00_00940</name>
</gene>
<evidence type="ECO:0000313" key="3">
    <source>
        <dbReference type="Proteomes" id="UP000238442"/>
    </source>
</evidence>